<dbReference type="AlphaFoldDB" id="A0A7R9KUK7"/>
<dbReference type="EMBL" id="CAJPIZ010007228">
    <property type="protein sequence ID" value="CAG2110138.1"/>
    <property type="molecule type" value="Genomic_DNA"/>
</dbReference>
<organism evidence="1">
    <name type="scientific">Medioppia subpectinata</name>
    <dbReference type="NCBI Taxonomy" id="1979941"/>
    <lineage>
        <taxon>Eukaryota</taxon>
        <taxon>Metazoa</taxon>
        <taxon>Ecdysozoa</taxon>
        <taxon>Arthropoda</taxon>
        <taxon>Chelicerata</taxon>
        <taxon>Arachnida</taxon>
        <taxon>Acari</taxon>
        <taxon>Acariformes</taxon>
        <taxon>Sarcoptiformes</taxon>
        <taxon>Oribatida</taxon>
        <taxon>Brachypylina</taxon>
        <taxon>Oppioidea</taxon>
        <taxon>Oppiidae</taxon>
        <taxon>Medioppia</taxon>
    </lineage>
</organism>
<gene>
    <name evidence="1" type="ORF">OSB1V03_LOCUS10123</name>
</gene>
<proteinExistence type="predicted"/>
<accession>A0A7R9KUK7</accession>
<evidence type="ECO:0000313" key="1">
    <source>
        <dbReference type="EMBL" id="CAD7629708.1"/>
    </source>
</evidence>
<dbReference type="Proteomes" id="UP000759131">
    <property type="component" value="Unassembled WGS sequence"/>
</dbReference>
<protein>
    <submittedName>
        <fullName evidence="1">Uncharacterized protein</fullName>
    </submittedName>
</protein>
<keyword evidence="2" id="KW-1185">Reference proteome</keyword>
<name>A0A7R9KUK7_9ACAR</name>
<dbReference type="EMBL" id="OC861803">
    <property type="protein sequence ID" value="CAD7629708.1"/>
    <property type="molecule type" value="Genomic_DNA"/>
</dbReference>
<evidence type="ECO:0000313" key="2">
    <source>
        <dbReference type="Proteomes" id="UP000759131"/>
    </source>
</evidence>
<feature type="non-terminal residue" evidence="1">
    <location>
        <position position="444"/>
    </location>
</feature>
<sequence>TTQIPNNGTITHISTDHPIIPVTTDRPISISTNTSSKTLSDRLLEPLMDSLPKLFVEDYVQEILMTGEMNAENIRYGQKYWKRTKHVMLTRLEMLKRALSVTTNDYERQFLGPVVLGMGKKLGKYLDNFEQLLGGISDDILMHAPTDTLINNHLVMWREMRRGSFVRMMATDLVPLWHILQIQEYLKRQPQYKPSPLSNFIQYMDFNIEGVFNFYKSVIDSHATNMTAADELDLFQLIREMNDLDLKFHIMPILPKDKTLCDRVFDTLEDAMAKMYKTDYVQKVLMNATLSPENIRFGRNYWKRSKDYLMSTGLTEYFAKFEQLLGGVPDEVRLRAMDESAIDYKLLIYREMKRGSFLRMLLLEMVYVWRTLHFQEYVKLQLHYRPQPLSDMIMFMNIPMKQVATMYRKIIDSHGNNITAAQELELIQMIKEVEHVDAKYLSTT</sequence>
<feature type="non-terminal residue" evidence="1">
    <location>
        <position position="1"/>
    </location>
</feature>
<reference evidence="1" key="1">
    <citation type="submission" date="2020-11" db="EMBL/GenBank/DDBJ databases">
        <authorList>
            <person name="Tran Van P."/>
        </authorList>
    </citation>
    <scope>NUCLEOTIDE SEQUENCE</scope>
</reference>